<evidence type="ECO:0000313" key="3">
    <source>
        <dbReference type="Proteomes" id="UP000198959"/>
    </source>
</evidence>
<evidence type="ECO:0000256" key="1">
    <source>
        <dbReference type="SAM" id="Phobius"/>
    </source>
</evidence>
<keyword evidence="1" id="KW-0812">Transmembrane</keyword>
<evidence type="ECO:0000313" key="2">
    <source>
        <dbReference type="EMBL" id="SCL28599.1"/>
    </source>
</evidence>
<keyword evidence="3" id="KW-1185">Reference proteome</keyword>
<dbReference type="Proteomes" id="UP000198959">
    <property type="component" value="Unassembled WGS sequence"/>
</dbReference>
<gene>
    <name evidence="2" type="ORF">GA0074692_2570</name>
</gene>
<protein>
    <submittedName>
        <fullName evidence="2">Uncharacterized protein</fullName>
    </submittedName>
</protein>
<dbReference type="STRING" id="145854.GA0074692_2570"/>
<dbReference type="AlphaFoldDB" id="A0A1C6SH85"/>
<organism evidence="2 3">
    <name type="scientific">Micromonospora pallida</name>
    <dbReference type="NCBI Taxonomy" id="145854"/>
    <lineage>
        <taxon>Bacteria</taxon>
        <taxon>Bacillati</taxon>
        <taxon>Actinomycetota</taxon>
        <taxon>Actinomycetes</taxon>
        <taxon>Micromonosporales</taxon>
        <taxon>Micromonosporaceae</taxon>
        <taxon>Micromonospora</taxon>
    </lineage>
</organism>
<feature type="transmembrane region" description="Helical" evidence="1">
    <location>
        <begin position="70"/>
        <end position="91"/>
    </location>
</feature>
<sequence>MVWRALIGLLWGAVLIAIGVALATDYRGVATKHIELASRVVYPLGPSRRAGWMDERLVRRRARFVVFDRIFGGMVAVSGTVTFLVGGYLLLA</sequence>
<dbReference type="EMBL" id="FMHW01000002">
    <property type="protein sequence ID" value="SCL28599.1"/>
    <property type="molecule type" value="Genomic_DNA"/>
</dbReference>
<name>A0A1C6SH85_9ACTN</name>
<accession>A0A1C6SH85</accession>
<proteinExistence type="predicted"/>
<dbReference type="RefSeq" id="WP_091643786.1">
    <property type="nucleotide sequence ID" value="NZ_FMHW01000002.1"/>
</dbReference>
<keyword evidence="1" id="KW-1133">Transmembrane helix</keyword>
<reference evidence="3" key="1">
    <citation type="submission" date="2016-06" db="EMBL/GenBank/DDBJ databases">
        <authorList>
            <person name="Varghese N."/>
            <person name="Submissions Spin"/>
        </authorList>
    </citation>
    <scope>NUCLEOTIDE SEQUENCE [LARGE SCALE GENOMIC DNA]</scope>
    <source>
        <strain evidence="3">DSM 43817</strain>
    </source>
</reference>
<dbReference type="OrthoDB" id="3403430at2"/>
<keyword evidence="1" id="KW-0472">Membrane</keyword>